<dbReference type="Pfam" id="PF00482">
    <property type="entry name" value="T2SSF"/>
    <property type="match status" value="1"/>
</dbReference>
<evidence type="ECO:0000313" key="8">
    <source>
        <dbReference type="EMBL" id="GFR38265.1"/>
    </source>
</evidence>
<reference evidence="8" key="1">
    <citation type="submission" date="2020-08" db="EMBL/GenBank/DDBJ databases">
        <authorList>
            <person name="Uke A."/>
            <person name="Chhe C."/>
            <person name="Baramee S."/>
            <person name="Kosugi A."/>
        </authorList>
    </citation>
    <scope>NUCLEOTIDE SEQUENCE</scope>
    <source>
        <strain evidence="8">DA-C8</strain>
    </source>
</reference>
<dbReference type="AlphaFoldDB" id="A0A916QCZ8"/>
<dbReference type="EMBL" id="BMAQ01000014">
    <property type="protein sequence ID" value="GFR38265.1"/>
    <property type="molecule type" value="Genomic_DNA"/>
</dbReference>
<keyword evidence="3 6" id="KW-0812">Transmembrane</keyword>
<evidence type="ECO:0000256" key="3">
    <source>
        <dbReference type="ARBA" id="ARBA00022692"/>
    </source>
</evidence>
<keyword evidence="2" id="KW-1003">Cell membrane</keyword>
<reference evidence="8" key="2">
    <citation type="journal article" date="2021" name="Data Brief">
        <title>Draft genome sequence data of the facultative, thermophilic, xylanolytic bacterium Paenibacillus sp. strain DA-C8.</title>
        <authorList>
            <person name="Chhe C."/>
            <person name="Uke A."/>
            <person name="Baramee S."/>
            <person name="Ungkulpasvich U."/>
            <person name="Tachaapaikoon C."/>
            <person name="Pason P."/>
            <person name="Waeonukul R."/>
            <person name="Ratanakhanokchai K."/>
            <person name="Kosugi A."/>
        </authorList>
    </citation>
    <scope>NUCLEOTIDE SEQUENCE</scope>
    <source>
        <strain evidence="8">DA-C8</strain>
    </source>
</reference>
<feature type="transmembrane region" description="Helical" evidence="6">
    <location>
        <begin position="228"/>
        <end position="251"/>
    </location>
</feature>
<evidence type="ECO:0000256" key="4">
    <source>
        <dbReference type="ARBA" id="ARBA00022989"/>
    </source>
</evidence>
<organism evidence="8 9">
    <name type="scientific">Insulibacter thermoxylanivorax</name>
    <dbReference type="NCBI Taxonomy" id="2749268"/>
    <lineage>
        <taxon>Bacteria</taxon>
        <taxon>Bacillati</taxon>
        <taxon>Bacillota</taxon>
        <taxon>Bacilli</taxon>
        <taxon>Bacillales</taxon>
        <taxon>Paenibacillaceae</taxon>
        <taxon>Insulibacter</taxon>
    </lineage>
</organism>
<keyword evidence="5 6" id="KW-0472">Membrane</keyword>
<protein>
    <recommendedName>
        <fullName evidence="7">Type II secretion system protein GspF domain-containing protein</fullName>
    </recommendedName>
</protein>
<dbReference type="PANTHER" id="PTHR35007:SF3">
    <property type="entry name" value="POSSIBLE CONSERVED ALANINE RICH MEMBRANE PROTEIN"/>
    <property type="match status" value="1"/>
</dbReference>
<dbReference type="PANTHER" id="PTHR35007">
    <property type="entry name" value="INTEGRAL MEMBRANE PROTEIN-RELATED"/>
    <property type="match status" value="1"/>
</dbReference>
<dbReference type="InterPro" id="IPR018076">
    <property type="entry name" value="T2SS_GspF_dom"/>
</dbReference>
<comment type="caution">
    <text evidence="8">The sequence shown here is derived from an EMBL/GenBank/DDBJ whole genome shotgun (WGS) entry which is preliminary data.</text>
</comment>
<sequence>MTRQRLHLVKAAQPAARFMVRRFPVISYRLTHAYRLHSTKRQEEAAYAADWWSRVLTVGSMSFLLCLLIMLLTGDVVWLLLGFVTFLGCPILRYRMVIDAAEAYREQITYELPEWLQILVIYLYAGYPVPAALQQMAKKWQHRTGPLAAALHQAAAKLSYQASLSQVLHELAEQADTNEMRSIVTILLSHTLRGGDSTLDTLLDISRQMWDKRLALVRKRAEETTVKMIFPLIVIFIAVLIIVAAPAVMFLGS</sequence>
<dbReference type="RefSeq" id="WP_200966510.1">
    <property type="nucleotide sequence ID" value="NZ_BMAQ01000014.1"/>
</dbReference>
<evidence type="ECO:0000259" key="7">
    <source>
        <dbReference type="Pfam" id="PF00482"/>
    </source>
</evidence>
<evidence type="ECO:0000256" key="1">
    <source>
        <dbReference type="ARBA" id="ARBA00004651"/>
    </source>
</evidence>
<feature type="domain" description="Type II secretion system protein GspF" evidence="7">
    <location>
        <begin position="115"/>
        <end position="244"/>
    </location>
</feature>
<evidence type="ECO:0000313" key="9">
    <source>
        <dbReference type="Proteomes" id="UP000654993"/>
    </source>
</evidence>
<comment type="subcellular location">
    <subcellularLocation>
        <location evidence="1">Cell membrane</location>
        <topology evidence="1">Multi-pass membrane protein</topology>
    </subcellularLocation>
</comment>
<name>A0A916QCZ8_9BACL</name>
<evidence type="ECO:0000256" key="2">
    <source>
        <dbReference type="ARBA" id="ARBA00022475"/>
    </source>
</evidence>
<keyword evidence="9" id="KW-1185">Reference proteome</keyword>
<gene>
    <name evidence="8" type="ORF">PRECH8_15610</name>
</gene>
<accession>A0A916QCZ8</accession>
<proteinExistence type="predicted"/>
<dbReference type="Proteomes" id="UP000654993">
    <property type="component" value="Unassembled WGS sequence"/>
</dbReference>
<keyword evidence="4 6" id="KW-1133">Transmembrane helix</keyword>
<evidence type="ECO:0000256" key="5">
    <source>
        <dbReference type="ARBA" id="ARBA00023136"/>
    </source>
</evidence>
<dbReference type="GO" id="GO:0005886">
    <property type="term" value="C:plasma membrane"/>
    <property type="evidence" value="ECO:0007669"/>
    <property type="project" value="UniProtKB-SubCell"/>
</dbReference>
<evidence type="ECO:0000256" key="6">
    <source>
        <dbReference type="SAM" id="Phobius"/>
    </source>
</evidence>